<feature type="transmembrane region" description="Helical" evidence="1">
    <location>
        <begin position="12"/>
        <end position="33"/>
    </location>
</feature>
<feature type="transmembrane region" description="Helical" evidence="1">
    <location>
        <begin position="99"/>
        <end position="116"/>
    </location>
</feature>
<dbReference type="RefSeq" id="WP_310173055.1">
    <property type="nucleotide sequence ID" value="NZ_BAABHE010000002.1"/>
</dbReference>
<keyword evidence="1" id="KW-0812">Transmembrane</keyword>
<feature type="transmembrane region" description="Helical" evidence="1">
    <location>
        <begin position="74"/>
        <end position="93"/>
    </location>
</feature>
<dbReference type="InterPro" id="IPR021414">
    <property type="entry name" value="DUF3054"/>
</dbReference>
<dbReference type="Pfam" id="PF11255">
    <property type="entry name" value="DUF3054"/>
    <property type="match status" value="1"/>
</dbReference>
<protein>
    <recommendedName>
        <fullName evidence="4">DUF3054 domain-containing protein</fullName>
    </recommendedName>
</protein>
<feature type="transmembrane region" description="Helical" evidence="1">
    <location>
        <begin position="39"/>
        <end position="62"/>
    </location>
</feature>
<reference evidence="2 3" key="1">
    <citation type="submission" date="2023-07" db="EMBL/GenBank/DDBJ databases">
        <title>Sequencing the genomes of 1000 actinobacteria strains.</title>
        <authorList>
            <person name="Klenk H.-P."/>
        </authorList>
    </citation>
    <scope>NUCLEOTIDE SEQUENCE [LARGE SCALE GENOMIC DNA]</scope>
    <source>
        <strain evidence="2 3">DSM 22966</strain>
    </source>
</reference>
<gene>
    <name evidence="2" type="ORF">J2S62_001435</name>
</gene>
<sequence length="131" mass="13996">MNSEPPAASRATVIGMLGLDAALIVIFAMFGIASHDGSLNFFGIARVALPFLLPYVVLTALIKPSRYIHNVFPVGVVLWLVTVALGPVLRAVLFNDTSAMAFVLVTAGVLGVLLLGRRSISHLVTRRRENA</sequence>
<organism evidence="2 3">
    <name type="scientific">Enteractinococcus fodinae</name>
    <dbReference type="NCBI Taxonomy" id="684663"/>
    <lineage>
        <taxon>Bacteria</taxon>
        <taxon>Bacillati</taxon>
        <taxon>Actinomycetota</taxon>
        <taxon>Actinomycetes</taxon>
        <taxon>Micrococcales</taxon>
        <taxon>Micrococcaceae</taxon>
    </lineage>
</organism>
<dbReference type="Proteomes" id="UP001183794">
    <property type="component" value="Unassembled WGS sequence"/>
</dbReference>
<evidence type="ECO:0000313" key="3">
    <source>
        <dbReference type="Proteomes" id="UP001183794"/>
    </source>
</evidence>
<keyword evidence="1" id="KW-1133">Transmembrane helix</keyword>
<keyword evidence="1" id="KW-0472">Membrane</keyword>
<name>A0ABU2B2Z9_9MICC</name>
<dbReference type="EMBL" id="JAVDYJ010000001">
    <property type="protein sequence ID" value="MDR7347178.1"/>
    <property type="molecule type" value="Genomic_DNA"/>
</dbReference>
<keyword evidence="3" id="KW-1185">Reference proteome</keyword>
<accession>A0ABU2B2Z9</accession>
<comment type="caution">
    <text evidence="2">The sequence shown here is derived from an EMBL/GenBank/DDBJ whole genome shotgun (WGS) entry which is preliminary data.</text>
</comment>
<evidence type="ECO:0008006" key="4">
    <source>
        <dbReference type="Google" id="ProtNLM"/>
    </source>
</evidence>
<evidence type="ECO:0000256" key="1">
    <source>
        <dbReference type="SAM" id="Phobius"/>
    </source>
</evidence>
<evidence type="ECO:0000313" key="2">
    <source>
        <dbReference type="EMBL" id="MDR7347178.1"/>
    </source>
</evidence>
<proteinExistence type="predicted"/>